<proteinExistence type="predicted"/>
<evidence type="ECO:0000313" key="2">
    <source>
        <dbReference type="EMBL" id="NUB46178.1"/>
    </source>
</evidence>
<sequence>MAVLRAMGLGLALCAAAPVWGQDAPLTGAQAGGAAGAGGGAVQPASASAALVLDLNAVQDAGGACRLIFVAENRLGADLASAVFEAVFFTPDGGVERLTLLDFQDLPQNRRRVRQFDLPDTGCAALGQVLINAATSCEGAGLATGACMAGLTVSSRVAMGISG</sequence>
<dbReference type="Proteomes" id="UP000484076">
    <property type="component" value="Unassembled WGS sequence"/>
</dbReference>
<evidence type="ECO:0008006" key="4">
    <source>
        <dbReference type="Google" id="ProtNLM"/>
    </source>
</evidence>
<organism evidence="2 3">
    <name type="scientific">Fertoeibacter niger</name>
    <dbReference type="NCBI Taxonomy" id="2656921"/>
    <lineage>
        <taxon>Bacteria</taxon>
        <taxon>Pseudomonadati</taxon>
        <taxon>Pseudomonadota</taxon>
        <taxon>Alphaproteobacteria</taxon>
        <taxon>Rhodobacterales</taxon>
        <taxon>Paracoccaceae</taxon>
        <taxon>Fertoeibacter</taxon>
    </lineage>
</organism>
<feature type="chain" id="PRO_5036488877" description="Tat pathway signal sequence domain protein" evidence="1">
    <location>
        <begin position="22"/>
        <end position="163"/>
    </location>
</feature>
<evidence type="ECO:0000256" key="1">
    <source>
        <dbReference type="SAM" id="SignalP"/>
    </source>
</evidence>
<evidence type="ECO:0000313" key="3">
    <source>
        <dbReference type="Proteomes" id="UP000484076"/>
    </source>
</evidence>
<dbReference type="EMBL" id="WHUT02000012">
    <property type="protein sequence ID" value="NUB46178.1"/>
    <property type="molecule type" value="Genomic_DNA"/>
</dbReference>
<comment type="caution">
    <text evidence="2">The sequence shown here is derived from an EMBL/GenBank/DDBJ whole genome shotgun (WGS) entry which is preliminary data.</text>
</comment>
<accession>A0A8X8H5S0</accession>
<gene>
    <name evidence="2" type="ORF">GEU84_017425</name>
</gene>
<dbReference type="AlphaFoldDB" id="A0A8X8H5S0"/>
<name>A0A8X8H5S0_9RHOB</name>
<protein>
    <recommendedName>
        <fullName evidence="4">Tat pathway signal sequence domain protein</fullName>
    </recommendedName>
</protein>
<keyword evidence="3" id="KW-1185">Reference proteome</keyword>
<dbReference type="RefSeq" id="WP_152828343.1">
    <property type="nucleotide sequence ID" value="NZ_WHUT02000012.1"/>
</dbReference>
<reference evidence="2" key="1">
    <citation type="submission" date="2020-05" db="EMBL/GenBank/DDBJ databases">
        <title>Fertoebacter nigrum gen. nov., sp. nov., a new member of the family Rhodobacteraceae.</title>
        <authorList>
            <person name="Szuroczki S."/>
            <person name="Abbaszade G."/>
            <person name="Buni D."/>
            <person name="Schumann P."/>
            <person name="Toth E."/>
        </authorList>
    </citation>
    <scope>NUCLEOTIDE SEQUENCE</scope>
    <source>
        <strain evidence="2">RG-N-1a</strain>
    </source>
</reference>
<feature type="signal peptide" evidence="1">
    <location>
        <begin position="1"/>
        <end position="21"/>
    </location>
</feature>
<keyword evidence="1" id="KW-0732">Signal</keyword>